<dbReference type="EMBL" id="QVQW01000046">
    <property type="protein sequence ID" value="RKU43180.1"/>
    <property type="molecule type" value="Genomic_DNA"/>
</dbReference>
<evidence type="ECO:0000313" key="2">
    <source>
        <dbReference type="Proteomes" id="UP000275385"/>
    </source>
</evidence>
<keyword evidence="2" id="KW-1185">Reference proteome</keyword>
<dbReference type="Proteomes" id="UP000275385">
    <property type="component" value="Unassembled WGS sequence"/>
</dbReference>
<organism evidence="1 2">
    <name type="scientific">Coniochaeta pulveracea</name>
    <dbReference type="NCBI Taxonomy" id="177199"/>
    <lineage>
        <taxon>Eukaryota</taxon>
        <taxon>Fungi</taxon>
        <taxon>Dikarya</taxon>
        <taxon>Ascomycota</taxon>
        <taxon>Pezizomycotina</taxon>
        <taxon>Sordariomycetes</taxon>
        <taxon>Sordariomycetidae</taxon>
        <taxon>Coniochaetales</taxon>
        <taxon>Coniochaetaceae</taxon>
        <taxon>Coniochaeta</taxon>
    </lineage>
</organism>
<gene>
    <name evidence="1" type="ORF">DL546_004773</name>
</gene>
<reference evidence="1 2" key="1">
    <citation type="submission" date="2018-08" db="EMBL/GenBank/DDBJ databases">
        <title>Draft genome of the lignicolous fungus Coniochaeta pulveracea.</title>
        <authorList>
            <person name="Borstlap C.J."/>
            <person name="De Witt R.N."/>
            <person name="Botha A."/>
            <person name="Volschenk H."/>
        </authorList>
    </citation>
    <scope>NUCLEOTIDE SEQUENCE [LARGE SCALE GENOMIC DNA]</scope>
    <source>
        <strain evidence="1 2">CAB683</strain>
    </source>
</reference>
<comment type="caution">
    <text evidence="1">The sequence shown here is derived from an EMBL/GenBank/DDBJ whole genome shotgun (WGS) entry which is preliminary data.</text>
</comment>
<dbReference type="AlphaFoldDB" id="A0A420Y605"/>
<name>A0A420Y605_9PEZI</name>
<sequence length="206" mass="22373">MLKAALMTPRRAPLGLLKSVAIRVSQEYHAMVKRKGQLTGQPRRDSLQTIENGAIVAAGHLATESSRHEGEVKTTEVGLLVPRCGVELHQPVHLRLAGHFVDVCHDHVDCCVFVFWCVIGGCYLAPAIVPNPGPHGVLILISNVNRSAARHVRPDMVVKMSTGTFTAPPPPKPWAWDVVSGVWVCVALPTPGSEWRQDNGVVQLPL</sequence>
<protein>
    <submittedName>
        <fullName evidence="1">Uncharacterized protein</fullName>
    </submittedName>
</protein>
<evidence type="ECO:0000313" key="1">
    <source>
        <dbReference type="EMBL" id="RKU43180.1"/>
    </source>
</evidence>
<accession>A0A420Y605</accession>
<proteinExistence type="predicted"/>